<keyword evidence="3" id="KW-1185">Reference proteome</keyword>
<gene>
    <name evidence="2" type="ORF">KPS_002917</name>
</gene>
<accession>A0ABY9QZ89</accession>
<feature type="compositionally biased region" description="Gly residues" evidence="1">
    <location>
        <begin position="1"/>
        <end position="22"/>
    </location>
</feature>
<dbReference type="Proteomes" id="UP001180616">
    <property type="component" value="Chromosome"/>
</dbReference>
<evidence type="ECO:0000256" key="1">
    <source>
        <dbReference type="SAM" id="MobiDB-lite"/>
    </source>
</evidence>
<feature type="region of interest" description="Disordered" evidence="1">
    <location>
        <begin position="70"/>
        <end position="113"/>
    </location>
</feature>
<evidence type="ECO:0000313" key="3">
    <source>
        <dbReference type="Proteomes" id="UP001180616"/>
    </source>
</evidence>
<organism evidence="2 3">
    <name type="scientific">Nitratidesulfovibrio liaohensis</name>
    <dbReference type="NCBI Taxonomy" id="2604158"/>
    <lineage>
        <taxon>Bacteria</taxon>
        <taxon>Pseudomonadati</taxon>
        <taxon>Thermodesulfobacteriota</taxon>
        <taxon>Desulfovibrionia</taxon>
        <taxon>Desulfovibrionales</taxon>
        <taxon>Desulfovibrionaceae</taxon>
        <taxon>Nitratidesulfovibrio</taxon>
    </lineage>
</organism>
<feature type="compositionally biased region" description="Gly residues" evidence="1">
    <location>
        <begin position="75"/>
        <end position="95"/>
    </location>
</feature>
<proteinExistence type="predicted"/>
<protein>
    <submittedName>
        <fullName evidence="2">DUF5320 domain-containing protein</fullName>
    </submittedName>
</protein>
<sequence length="113" mass="11162">MPGMNGTGPVGRGPGAGRGMGRCGTARTRRGQAGGPMDDAANAEASALDELAANLGNVLDTARDVIDALRPRNGMGDGAGNGRGYGRGRGAGFGRGRGRGRGLAMPPATGNDQ</sequence>
<name>A0ABY9QZ89_9BACT</name>
<dbReference type="RefSeq" id="WP_309540913.1">
    <property type="nucleotide sequence ID" value="NZ_CP133659.1"/>
</dbReference>
<evidence type="ECO:0000313" key="2">
    <source>
        <dbReference type="EMBL" id="WMW64850.1"/>
    </source>
</evidence>
<feature type="region of interest" description="Disordered" evidence="1">
    <location>
        <begin position="1"/>
        <end position="42"/>
    </location>
</feature>
<reference evidence="2" key="1">
    <citation type="submission" date="2023-09" db="EMBL/GenBank/DDBJ databases">
        <authorList>
            <consortium name="CW5 consortium"/>
            <person name="Lu C.-W."/>
        </authorList>
    </citation>
    <scope>NUCLEOTIDE SEQUENCE</scope>
    <source>
        <strain evidence="2">KPS</strain>
    </source>
</reference>
<dbReference type="EMBL" id="CP133659">
    <property type="protein sequence ID" value="WMW64850.1"/>
    <property type="molecule type" value="Genomic_DNA"/>
</dbReference>